<keyword evidence="7" id="KW-0472">Membrane</keyword>
<comment type="subcellular location">
    <subcellularLocation>
        <location evidence="2">Membrane</location>
        <topology evidence="2">Single-pass membrane protein</topology>
    </subcellularLocation>
</comment>
<dbReference type="SUPFAM" id="SSF55073">
    <property type="entry name" value="Nucleotide cyclase"/>
    <property type="match status" value="1"/>
</dbReference>
<gene>
    <name evidence="14" type="primary">Gyc76C</name>
    <name evidence="14" type="ORF">Anas_03337</name>
</gene>
<feature type="non-terminal residue" evidence="14">
    <location>
        <position position="565"/>
    </location>
</feature>
<dbReference type="GO" id="GO:0004016">
    <property type="term" value="F:adenylate cyclase activity"/>
    <property type="evidence" value="ECO:0007669"/>
    <property type="project" value="TreeGrafter"/>
</dbReference>
<dbReference type="PANTHER" id="PTHR11920">
    <property type="entry name" value="GUANYLYL CYCLASE"/>
    <property type="match status" value="1"/>
</dbReference>
<dbReference type="Gene3D" id="3.30.70.1230">
    <property type="entry name" value="Nucleotide cyclase"/>
    <property type="match status" value="1"/>
</dbReference>
<feature type="region of interest" description="Disordered" evidence="11">
    <location>
        <begin position="407"/>
        <end position="453"/>
    </location>
</feature>
<dbReference type="Pfam" id="PF00211">
    <property type="entry name" value="Guanylate_cyc"/>
    <property type="match status" value="1"/>
</dbReference>
<dbReference type="InterPro" id="IPR011009">
    <property type="entry name" value="Kinase-like_dom_sf"/>
</dbReference>
<dbReference type="GO" id="GO:0005886">
    <property type="term" value="C:plasma membrane"/>
    <property type="evidence" value="ECO:0007669"/>
    <property type="project" value="TreeGrafter"/>
</dbReference>
<dbReference type="PROSITE" id="PS50011">
    <property type="entry name" value="PROTEIN_KINASE_DOM"/>
    <property type="match status" value="1"/>
</dbReference>
<evidence type="ECO:0000313" key="15">
    <source>
        <dbReference type="Proteomes" id="UP000326759"/>
    </source>
</evidence>
<evidence type="ECO:0000256" key="7">
    <source>
        <dbReference type="ARBA" id="ARBA00023136"/>
    </source>
</evidence>
<evidence type="ECO:0000259" key="13">
    <source>
        <dbReference type="PROSITE" id="PS50125"/>
    </source>
</evidence>
<feature type="domain" description="Guanylate cyclase" evidence="13">
    <location>
        <begin position="157"/>
        <end position="287"/>
    </location>
</feature>
<evidence type="ECO:0000256" key="6">
    <source>
        <dbReference type="ARBA" id="ARBA00022989"/>
    </source>
</evidence>
<dbReference type="PROSITE" id="PS50125">
    <property type="entry name" value="GUANYLATE_CYCLASE_2"/>
    <property type="match status" value="1"/>
</dbReference>
<name>A0A5N5TP59_9CRUS</name>
<comment type="catalytic activity">
    <reaction evidence="1">
        <text>GTP = 3',5'-cyclic GMP + diphosphate</text>
        <dbReference type="Rhea" id="RHEA:13665"/>
        <dbReference type="ChEBI" id="CHEBI:33019"/>
        <dbReference type="ChEBI" id="CHEBI:37565"/>
        <dbReference type="ChEBI" id="CHEBI:57746"/>
        <dbReference type="EC" id="4.6.1.2"/>
    </reaction>
</comment>
<dbReference type="SUPFAM" id="SSF56112">
    <property type="entry name" value="Protein kinase-like (PK-like)"/>
    <property type="match status" value="1"/>
</dbReference>
<dbReference type="GO" id="GO:0004383">
    <property type="term" value="F:guanylate cyclase activity"/>
    <property type="evidence" value="ECO:0007669"/>
    <property type="project" value="UniProtKB-EC"/>
</dbReference>
<dbReference type="GO" id="GO:0035556">
    <property type="term" value="P:intracellular signal transduction"/>
    <property type="evidence" value="ECO:0007669"/>
    <property type="project" value="InterPro"/>
</dbReference>
<evidence type="ECO:0000256" key="2">
    <source>
        <dbReference type="ARBA" id="ARBA00004167"/>
    </source>
</evidence>
<evidence type="ECO:0000256" key="4">
    <source>
        <dbReference type="ARBA" id="ARBA00022692"/>
    </source>
</evidence>
<dbReference type="Gene3D" id="1.10.510.10">
    <property type="entry name" value="Transferase(Phosphotransferase) domain 1"/>
    <property type="match status" value="1"/>
</dbReference>
<organism evidence="14 15">
    <name type="scientific">Armadillidium nasatum</name>
    <dbReference type="NCBI Taxonomy" id="96803"/>
    <lineage>
        <taxon>Eukaryota</taxon>
        <taxon>Metazoa</taxon>
        <taxon>Ecdysozoa</taxon>
        <taxon>Arthropoda</taxon>
        <taxon>Crustacea</taxon>
        <taxon>Multicrustacea</taxon>
        <taxon>Malacostraca</taxon>
        <taxon>Eumalacostraca</taxon>
        <taxon>Peracarida</taxon>
        <taxon>Isopoda</taxon>
        <taxon>Oniscidea</taxon>
        <taxon>Crinocheta</taxon>
        <taxon>Armadillidiidae</taxon>
        <taxon>Armadillidium</taxon>
    </lineage>
</organism>
<dbReference type="GO" id="GO:0005524">
    <property type="term" value="F:ATP binding"/>
    <property type="evidence" value="ECO:0007669"/>
    <property type="project" value="InterPro"/>
</dbReference>
<dbReference type="CDD" id="cd07302">
    <property type="entry name" value="CHD"/>
    <property type="match status" value="1"/>
</dbReference>
<evidence type="ECO:0000256" key="9">
    <source>
        <dbReference type="ARBA" id="ARBA00023239"/>
    </source>
</evidence>
<keyword evidence="9" id="KW-0456">Lyase</keyword>
<dbReference type="EC" id="4.6.1.2" evidence="3"/>
<dbReference type="InterPro" id="IPR000719">
    <property type="entry name" value="Prot_kinase_dom"/>
</dbReference>
<sequence>SLWKSPELLRIAEFAPGTKEGDVYAFGIILHEIIGRKGPFSTSDSTGEQDFETIIEDVKRGQDSSGILRRPNTLDLAMMPFGSDPEVLKSGNLMDHMVILLEEHNKNLEGLVRERTQEVYEEKKKTEELLYTMLPTPVAANLCRNIPVEPQSYDSVTIYFSDIVGFTKLASDSSPYEIVTFLDDLYREFDTTIRGFDVYKVETIGDAYMVVSGLPNKNEGRHSGEIASMSLELLENTKSFKIKHKPEQILKLRIGLHTGPVIAGVVGHTMPRYCFNGEPLRIHISKQCKDALTNLGGYIIEERGYVEMKGKGAVLTYWLNATTEGAIKRVDKSGPTMTFFQRLTDDGRELRRRSPRLSIDIRTGERRTPSISRPNRNLELSSSFREPPVRDFAAFHRQRLNHNHRANSLESSTRGGFLSPPVGGTGTMDDIRTPSSGSVRESHSLDDLPVNPPPLSLPVAKGIRFTATPSSSEPYLVPEENPRVNFNCARFKDEDGDEAELNPMLDASVRDDSDLEGDVRTDSPSSLKRESVVKNFINSFIPKNKRDIFGSEKSCINGLQRESHV</sequence>
<dbReference type="AlphaFoldDB" id="A0A5N5TP59"/>
<dbReference type="InterPro" id="IPR050401">
    <property type="entry name" value="Cyclic_nucleotide_synthase"/>
</dbReference>
<dbReference type="GO" id="GO:0007168">
    <property type="term" value="P:receptor guanylyl cyclase signaling pathway"/>
    <property type="evidence" value="ECO:0007669"/>
    <property type="project" value="TreeGrafter"/>
</dbReference>
<dbReference type="Gene3D" id="6.10.250.780">
    <property type="match status" value="1"/>
</dbReference>
<keyword evidence="8" id="KW-0325">Glycoprotein</keyword>
<accession>A0A5N5TP59</accession>
<feature type="non-terminal residue" evidence="14">
    <location>
        <position position="1"/>
    </location>
</feature>
<keyword evidence="4" id="KW-0812">Transmembrane</keyword>
<evidence type="ECO:0000256" key="1">
    <source>
        <dbReference type="ARBA" id="ARBA00001436"/>
    </source>
</evidence>
<dbReference type="InterPro" id="IPR001054">
    <property type="entry name" value="A/G_cyclase"/>
</dbReference>
<keyword evidence="5" id="KW-0547">Nucleotide-binding</keyword>
<protein>
    <recommendedName>
        <fullName evidence="3">guanylate cyclase</fullName>
        <ecNumber evidence="3">4.6.1.2</ecNumber>
    </recommendedName>
</protein>
<proteinExistence type="predicted"/>
<evidence type="ECO:0000256" key="10">
    <source>
        <dbReference type="ARBA" id="ARBA00023293"/>
    </source>
</evidence>
<dbReference type="GO" id="GO:0004672">
    <property type="term" value="F:protein kinase activity"/>
    <property type="evidence" value="ECO:0007669"/>
    <property type="project" value="InterPro"/>
</dbReference>
<keyword evidence="10" id="KW-0141">cGMP biosynthesis</keyword>
<evidence type="ECO:0000256" key="8">
    <source>
        <dbReference type="ARBA" id="ARBA00023180"/>
    </source>
</evidence>
<reference evidence="14 15" key="1">
    <citation type="journal article" date="2019" name="PLoS Biol.">
        <title>Sex chromosomes control vertical transmission of feminizing Wolbachia symbionts in an isopod.</title>
        <authorList>
            <person name="Becking T."/>
            <person name="Chebbi M.A."/>
            <person name="Giraud I."/>
            <person name="Moumen B."/>
            <person name="Laverre T."/>
            <person name="Caubet Y."/>
            <person name="Peccoud J."/>
            <person name="Gilbert C."/>
            <person name="Cordaux R."/>
        </authorList>
    </citation>
    <scope>NUCLEOTIDE SEQUENCE [LARGE SCALE GENOMIC DNA]</scope>
    <source>
        <strain evidence="14">ANa2</strain>
        <tissue evidence="14">Whole body excluding digestive tract and cuticle</tissue>
    </source>
</reference>
<keyword evidence="6" id="KW-1133">Transmembrane helix</keyword>
<evidence type="ECO:0000256" key="5">
    <source>
        <dbReference type="ARBA" id="ARBA00022741"/>
    </source>
</evidence>
<comment type="caution">
    <text evidence="14">The sequence shown here is derived from an EMBL/GenBank/DDBJ whole genome shotgun (WGS) entry which is preliminary data.</text>
</comment>
<feature type="domain" description="Protein kinase" evidence="12">
    <location>
        <begin position="1"/>
        <end position="134"/>
    </location>
</feature>
<evidence type="ECO:0000313" key="14">
    <source>
        <dbReference type="EMBL" id="KAB7507960.1"/>
    </source>
</evidence>
<keyword evidence="15" id="KW-1185">Reference proteome</keyword>
<evidence type="ECO:0000256" key="11">
    <source>
        <dbReference type="SAM" id="MobiDB-lite"/>
    </source>
</evidence>
<dbReference type="FunFam" id="3.30.70.1230:FF:000030">
    <property type="entry name" value="Si:ch211-215j19.12"/>
    <property type="match status" value="1"/>
</dbReference>
<dbReference type="OrthoDB" id="5984008at2759"/>
<dbReference type="GO" id="GO:0001653">
    <property type="term" value="F:peptide receptor activity"/>
    <property type="evidence" value="ECO:0007669"/>
    <property type="project" value="TreeGrafter"/>
</dbReference>
<dbReference type="Proteomes" id="UP000326759">
    <property type="component" value="Unassembled WGS sequence"/>
</dbReference>
<keyword evidence="14" id="KW-0675">Receptor</keyword>
<dbReference type="PANTHER" id="PTHR11920:SF474">
    <property type="entry name" value="RECEPTOR-TYPE GUANYLATE CYCLASE GYC76C"/>
    <property type="match status" value="1"/>
</dbReference>
<dbReference type="InterPro" id="IPR029787">
    <property type="entry name" value="Nucleotide_cyclase"/>
</dbReference>
<dbReference type="SMART" id="SM00044">
    <property type="entry name" value="CYCc"/>
    <property type="match status" value="1"/>
</dbReference>
<dbReference type="EMBL" id="SEYY01000126">
    <property type="protein sequence ID" value="KAB7507960.1"/>
    <property type="molecule type" value="Genomic_DNA"/>
</dbReference>
<evidence type="ECO:0000259" key="12">
    <source>
        <dbReference type="PROSITE" id="PS50011"/>
    </source>
</evidence>
<evidence type="ECO:0000256" key="3">
    <source>
        <dbReference type="ARBA" id="ARBA00012202"/>
    </source>
</evidence>